<protein>
    <submittedName>
        <fullName evidence="1">Uncharacterized protein</fullName>
    </submittedName>
</protein>
<sequence>MHVGDTSKRIGVKRALSVRNVKQGRQISAPLQLPCKPTQSGARWETITQCVGSLFTDFKCRFLPISKGGASERKGKHIFRPKHTALASCYNCRH</sequence>
<evidence type="ECO:0000313" key="2">
    <source>
        <dbReference type="Proteomes" id="UP000242474"/>
    </source>
</evidence>
<evidence type="ECO:0000313" key="1">
    <source>
        <dbReference type="EMBL" id="PIA15142.1"/>
    </source>
</evidence>
<dbReference type="Proteomes" id="UP000242474">
    <property type="component" value="Unassembled WGS sequence"/>
</dbReference>
<name>A0A2G5B830_COERN</name>
<dbReference type="AlphaFoldDB" id="A0A2G5B830"/>
<dbReference type="EMBL" id="KZ303509">
    <property type="protein sequence ID" value="PIA15142.1"/>
    <property type="molecule type" value="Genomic_DNA"/>
</dbReference>
<proteinExistence type="predicted"/>
<keyword evidence="2" id="KW-1185">Reference proteome</keyword>
<reference evidence="1 2" key="1">
    <citation type="journal article" date="2015" name="Genome Biol. Evol.">
        <title>Phylogenomic analyses indicate that early fungi evolved digesting cell walls of algal ancestors of land plants.</title>
        <authorList>
            <person name="Chang Y."/>
            <person name="Wang S."/>
            <person name="Sekimoto S."/>
            <person name="Aerts A.L."/>
            <person name="Choi C."/>
            <person name="Clum A."/>
            <person name="LaButti K.M."/>
            <person name="Lindquist E.A."/>
            <person name="Yee Ngan C."/>
            <person name="Ohm R.A."/>
            <person name="Salamov A.A."/>
            <person name="Grigoriev I.V."/>
            <person name="Spatafora J.W."/>
            <person name="Berbee M.L."/>
        </authorList>
    </citation>
    <scope>NUCLEOTIDE SEQUENCE [LARGE SCALE GENOMIC DNA]</scope>
    <source>
        <strain evidence="1 2">NRRL 1564</strain>
    </source>
</reference>
<organism evidence="1 2">
    <name type="scientific">Coemansia reversa (strain ATCC 12441 / NRRL 1564)</name>
    <dbReference type="NCBI Taxonomy" id="763665"/>
    <lineage>
        <taxon>Eukaryota</taxon>
        <taxon>Fungi</taxon>
        <taxon>Fungi incertae sedis</taxon>
        <taxon>Zoopagomycota</taxon>
        <taxon>Kickxellomycotina</taxon>
        <taxon>Kickxellomycetes</taxon>
        <taxon>Kickxellales</taxon>
        <taxon>Kickxellaceae</taxon>
        <taxon>Coemansia</taxon>
    </lineage>
</organism>
<gene>
    <name evidence="1" type="ORF">COEREDRAFT_103000</name>
</gene>
<accession>A0A2G5B830</accession>